<evidence type="ECO:0000259" key="2">
    <source>
        <dbReference type="Pfam" id="PF25023"/>
    </source>
</evidence>
<protein>
    <recommendedName>
        <fullName evidence="2">Teneurin-like YD-shell domain-containing protein</fullName>
    </recommendedName>
</protein>
<feature type="domain" description="Teneurin-like YD-shell" evidence="2">
    <location>
        <begin position="375"/>
        <end position="689"/>
    </location>
</feature>
<dbReference type="Proteomes" id="UP000183940">
    <property type="component" value="Unassembled WGS sequence"/>
</dbReference>
<sequence>METVYGDTVELDIFLDEMELADGYQPQEYTLDAIDWTKVLYPVEMPLRVVGLDAPRTSTEYSKDGRVLADIDELGNRTQYEYNPLGQLIKVTYPEVEGNSSSVSYEYDSAGRRIKETDALGNTVEYKYDKLGRAIEVIFEDESSNQTTFDSLGRRTQSIDQEGIITEYEYDKLGRLSAVVQKVSETEIGTRYDYNELGQLVAATDAKGRVTQYEYDDAGRRVAVVLPGGERASTTYNELGNIASYTDFNGETTQYEYDAENRLEKKDLEDDIDVEYTYTEEGQVATIKDSRGTTEFEYDELGYLLWRKDPDGKVISYEYDDIGNIIKVETPASVVEYEYDSWNRLQKVVEGTEETSYRYDEVGNLIETIFPNGTVETREYDELYRLTNVRVVDSDDALLSEFKYELNEAGHRTQVTEKVRQPDGSLSERTVEYEYDELYRLIEAAVLGGETITYRYDEVGNRISAGEISYVYDDNDRLIQEKQGSEVVVEYKYDDNGNLLSRTEGNETVNYIWDDRNRLIAVEENGEIVEFEYDDDNIRVSQTVGGEKTSFLLDKNRPYDQVLAEFVDGEEVASYVYGLDLISQDRNGVDSFYFVDGLGSTRGLTDGSGEVTDAYWYDVYGNLVDRVGSSENDYLFAGEQFDEELGQYYLRQRYYDPTTGRFTRRDTWEGRLEEPITLNKYLYGNGNPVSYTDPSGLMASLLEFSAVEKLQSNLNFINSIRVVKTLIKINNIVDNLILKIKGKELVSQTEKLAEHLARLLRLENVGGIPPDEDPDPGTYNDNHWWGEIKGFAGNANKALKGKKGSTASRKQALREFESRGITEEKLLDIEKRLVEAAQKMQQPKPDFIPPPN</sequence>
<keyword evidence="4" id="KW-1185">Reference proteome</keyword>
<evidence type="ECO:0000313" key="4">
    <source>
        <dbReference type="Proteomes" id="UP000183940"/>
    </source>
</evidence>
<dbReference type="InterPro" id="IPR056823">
    <property type="entry name" value="TEN-like_YD-shell"/>
</dbReference>
<reference evidence="3" key="1">
    <citation type="submission" date="2016-10" db="EMBL/GenBank/DDBJ databases">
        <title>CRISPR-Cas defence system in Roseofilum reptotaenium: evidence of a bacteriophage-cyanobacterium arms race in the coral black band disease.</title>
        <authorList>
            <person name="Buerger P."/>
            <person name="Wood-Charlson E.M."/>
            <person name="Weynberg K.D."/>
            <person name="Willis B."/>
            <person name="Van Oppen M.J."/>
        </authorList>
    </citation>
    <scope>NUCLEOTIDE SEQUENCE [LARGE SCALE GENOMIC DNA]</scope>
    <source>
        <strain evidence="3">AO1-A</strain>
    </source>
</reference>
<proteinExistence type="predicted"/>
<evidence type="ECO:0000313" key="3">
    <source>
        <dbReference type="EMBL" id="OJJ25274.1"/>
    </source>
</evidence>
<organism evidence="3 4">
    <name type="scientific">Roseofilum reptotaenium AO1-A</name>
    <dbReference type="NCBI Taxonomy" id="1925591"/>
    <lineage>
        <taxon>Bacteria</taxon>
        <taxon>Bacillati</taxon>
        <taxon>Cyanobacteriota</taxon>
        <taxon>Cyanophyceae</taxon>
        <taxon>Desertifilales</taxon>
        <taxon>Desertifilaceae</taxon>
        <taxon>Roseofilum</taxon>
    </lineage>
</organism>
<name>A0A1L9QRH7_9CYAN</name>
<dbReference type="Gene3D" id="2.180.10.10">
    <property type="entry name" value="RHS repeat-associated core"/>
    <property type="match status" value="2"/>
</dbReference>
<dbReference type="InterPro" id="IPR006530">
    <property type="entry name" value="YD"/>
</dbReference>
<dbReference type="Pfam" id="PF25023">
    <property type="entry name" value="TEN_YD-shell"/>
    <property type="match status" value="2"/>
</dbReference>
<dbReference type="InterPro" id="IPR050708">
    <property type="entry name" value="T6SS_VgrG/RHS"/>
</dbReference>
<dbReference type="InterPro" id="IPR031325">
    <property type="entry name" value="RHS_repeat"/>
</dbReference>
<keyword evidence="1" id="KW-0677">Repeat</keyword>
<accession>A0A1L9QRH7</accession>
<evidence type="ECO:0000256" key="1">
    <source>
        <dbReference type="ARBA" id="ARBA00022737"/>
    </source>
</evidence>
<dbReference type="AlphaFoldDB" id="A0A1L9QRH7"/>
<dbReference type="NCBIfam" id="TIGR03696">
    <property type="entry name" value="Rhs_assc_core"/>
    <property type="match status" value="1"/>
</dbReference>
<comment type="caution">
    <text evidence="3">The sequence shown here is derived from an EMBL/GenBank/DDBJ whole genome shotgun (WGS) entry which is preliminary data.</text>
</comment>
<dbReference type="STRING" id="1925591.BI308_12380"/>
<dbReference type="PANTHER" id="PTHR32305">
    <property type="match status" value="1"/>
</dbReference>
<dbReference type="InterPro" id="IPR022385">
    <property type="entry name" value="Rhs_assc_core"/>
</dbReference>
<feature type="domain" description="Teneurin-like YD-shell" evidence="2">
    <location>
        <begin position="164"/>
        <end position="323"/>
    </location>
</feature>
<dbReference type="PANTHER" id="PTHR32305:SF15">
    <property type="entry name" value="PROTEIN RHSA-RELATED"/>
    <property type="match status" value="1"/>
</dbReference>
<dbReference type="EMBL" id="MLAW01000019">
    <property type="protein sequence ID" value="OJJ25274.1"/>
    <property type="molecule type" value="Genomic_DNA"/>
</dbReference>
<gene>
    <name evidence="3" type="ORF">BI308_12380</name>
</gene>
<dbReference type="NCBIfam" id="TIGR01643">
    <property type="entry name" value="YD_repeat_2x"/>
    <property type="match status" value="8"/>
</dbReference>
<dbReference type="Pfam" id="PF05593">
    <property type="entry name" value="RHS_repeat"/>
    <property type="match status" value="2"/>
</dbReference>